<dbReference type="GO" id="GO:0005886">
    <property type="term" value="C:plasma membrane"/>
    <property type="evidence" value="ECO:0007669"/>
    <property type="project" value="UniProtKB-SubCell"/>
</dbReference>
<dbReference type="PANTHER" id="PTHR32322">
    <property type="entry name" value="INNER MEMBRANE TRANSPORTER"/>
    <property type="match status" value="1"/>
</dbReference>
<dbReference type="OrthoDB" id="5298131at2"/>
<dbReference type="Pfam" id="PF00892">
    <property type="entry name" value="EamA"/>
    <property type="match status" value="2"/>
</dbReference>
<feature type="transmembrane region" description="Helical" evidence="6">
    <location>
        <begin position="74"/>
        <end position="99"/>
    </location>
</feature>
<proteinExistence type="predicted"/>
<protein>
    <recommendedName>
        <fullName evidence="7">EamA domain-containing protein</fullName>
    </recommendedName>
</protein>
<feature type="transmembrane region" description="Helical" evidence="6">
    <location>
        <begin position="42"/>
        <end position="62"/>
    </location>
</feature>
<feature type="transmembrane region" description="Helical" evidence="6">
    <location>
        <begin position="222"/>
        <end position="241"/>
    </location>
</feature>
<feature type="transmembrane region" description="Helical" evidence="6">
    <location>
        <begin position="157"/>
        <end position="179"/>
    </location>
</feature>
<keyword evidence="2" id="KW-1003">Cell membrane</keyword>
<dbReference type="PANTHER" id="PTHR32322:SF18">
    <property type="entry name" value="S-ADENOSYLMETHIONINE_S-ADENOSYLHOMOCYSTEINE TRANSPORTER"/>
    <property type="match status" value="1"/>
</dbReference>
<comment type="subcellular location">
    <subcellularLocation>
        <location evidence="1">Cell membrane</location>
        <topology evidence="1">Multi-pass membrane protein</topology>
    </subcellularLocation>
</comment>
<evidence type="ECO:0000259" key="7">
    <source>
        <dbReference type="Pfam" id="PF00892"/>
    </source>
</evidence>
<keyword evidence="4 6" id="KW-1133">Transmembrane helix</keyword>
<dbReference type="InterPro" id="IPR000620">
    <property type="entry name" value="EamA_dom"/>
</dbReference>
<dbReference type="eggNOG" id="COG0697">
    <property type="taxonomic scope" value="Bacteria"/>
</dbReference>
<feature type="transmembrane region" description="Helical" evidence="6">
    <location>
        <begin position="105"/>
        <end position="123"/>
    </location>
</feature>
<reference evidence="8" key="1">
    <citation type="submission" date="2010-09" db="EMBL/GenBank/DDBJ databases">
        <title>Complete sequence of chromosome2 of Burkholderia sp. CCGE1003.</title>
        <authorList>
            <consortium name="US DOE Joint Genome Institute"/>
            <person name="Lucas S."/>
            <person name="Copeland A."/>
            <person name="Lapidus A."/>
            <person name="Cheng J.-F."/>
            <person name="Bruce D."/>
            <person name="Goodwin L."/>
            <person name="Pitluck S."/>
            <person name="Daligault H."/>
            <person name="Davenport K."/>
            <person name="Detter J.C."/>
            <person name="Han C."/>
            <person name="Tapia R."/>
            <person name="Land M."/>
            <person name="Hauser L."/>
            <person name="Jeffries C."/>
            <person name="Kyrpides N."/>
            <person name="Ivanova N."/>
            <person name="Ovchinnikova G."/>
            <person name="Martinez-Romero E."/>
            <person name="Rogel M.A."/>
            <person name="Auchtung J."/>
            <person name="Tiedje J.M."/>
            <person name="Woyke T."/>
        </authorList>
    </citation>
    <scope>NUCLEOTIDE SEQUENCE</scope>
    <source>
        <strain evidence="8">CCGE1003</strain>
    </source>
</reference>
<accession>E1TEM3</accession>
<dbReference type="InterPro" id="IPR037185">
    <property type="entry name" value="EmrE-like"/>
</dbReference>
<evidence type="ECO:0000256" key="4">
    <source>
        <dbReference type="ARBA" id="ARBA00022989"/>
    </source>
</evidence>
<dbReference type="InterPro" id="IPR050638">
    <property type="entry name" value="AA-Vitamin_Transporters"/>
</dbReference>
<evidence type="ECO:0000256" key="1">
    <source>
        <dbReference type="ARBA" id="ARBA00004651"/>
    </source>
</evidence>
<dbReference type="HOGENOM" id="CLU_033863_5_0_4"/>
<dbReference type="SUPFAM" id="SSF103481">
    <property type="entry name" value="Multidrug resistance efflux transporter EmrE"/>
    <property type="match status" value="2"/>
</dbReference>
<evidence type="ECO:0000256" key="6">
    <source>
        <dbReference type="SAM" id="Phobius"/>
    </source>
</evidence>
<name>E1TEM3_BURSG</name>
<evidence type="ECO:0000256" key="3">
    <source>
        <dbReference type="ARBA" id="ARBA00022692"/>
    </source>
</evidence>
<feature type="transmembrane region" description="Helical" evidence="6">
    <location>
        <begin position="12"/>
        <end position="30"/>
    </location>
</feature>
<feature type="transmembrane region" description="Helical" evidence="6">
    <location>
        <begin position="276"/>
        <end position="298"/>
    </location>
</feature>
<keyword evidence="3 6" id="KW-0812">Transmembrane</keyword>
<feature type="transmembrane region" description="Helical" evidence="6">
    <location>
        <begin position="132"/>
        <end position="151"/>
    </location>
</feature>
<feature type="transmembrane region" description="Helical" evidence="6">
    <location>
        <begin position="248"/>
        <end position="270"/>
    </location>
</feature>
<feature type="transmembrane region" description="Helical" evidence="6">
    <location>
        <begin position="191"/>
        <end position="210"/>
    </location>
</feature>
<organism evidence="8">
    <name type="scientific">Burkholderia sp. (strain CCGE1003)</name>
    <dbReference type="NCBI Taxonomy" id="640512"/>
    <lineage>
        <taxon>Bacteria</taxon>
        <taxon>Pseudomonadati</taxon>
        <taxon>Pseudomonadota</taxon>
        <taxon>Betaproteobacteria</taxon>
        <taxon>Burkholderiales</taxon>
        <taxon>Burkholderiaceae</taxon>
        <taxon>Burkholderia</taxon>
    </lineage>
</organism>
<feature type="domain" description="EamA" evidence="7">
    <location>
        <begin position="13"/>
        <end position="146"/>
    </location>
</feature>
<keyword evidence="5 6" id="KW-0472">Membrane</keyword>
<dbReference type="EMBL" id="CP002218">
    <property type="protein sequence ID" value="ADN60178.1"/>
    <property type="molecule type" value="Genomic_DNA"/>
</dbReference>
<dbReference type="KEGG" id="bgf:BC1003_4243"/>
<evidence type="ECO:0000256" key="2">
    <source>
        <dbReference type="ARBA" id="ARBA00022475"/>
    </source>
</evidence>
<sequence>MDATAAHPVSRRLACFLFALVILSWGLNWTATKIIVHQVTPLWTTAIRCTIASAALLVILLARGQLIIPRRGDVPVVLAIAMLHMVAFSTLVALGLKFVPVGRSIVLGYTTPIWVTPGAWLFLRERPSPRQIASIALGLVGLALMFNPWALDWSDTHTLFGNGVILLAAFFWAANILYVRAHQWVSTPFQLVFWQTLLASGVLSVLALCMDGAPGIVWSPQLAGAFLFAGLCGTALAYWAMAVVNRSLPAVTTSLGLLATPVVGIASSTIGLGETISASLVISMATILGGIALATPLTKDGVHRFRSRLREILYSRRFER</sequence>
<evidence type="ECO:0000313" key="8">
    <source>
        <dbReference type="EMBL" id="ADN60178.1"/>
    </source>
</evidence>
<gene>
    <name evidence="8" type="ordered locus">BC1003_4243</name>
</gene>
<dbReference type="AlphaFoldDB" id="E1TEM3"/>
<feature type="domain" description="EamA" evidence="7">
    <location>
        <begin position="160"/>
        <end position="294"/>
    </location>
</feature>
<evidence type="ECO:0000256" key="5">
    <source>
        <dbReference type="ARBA" id="ARBA00023136"/>
    </source>
</evidence>